<comment type="caution">
    <text evidence="2">The sequence shown here is derived from an EMBL/GenBank/DDBJ whole genome shotgun (WGS) entry which is preliminary data.</text>
</comment>
<keyword evidence="1" id="KW-1133">Transmembrane helix</keyword>
<gene>
    <name evidence="2" type="ORF">BCS93_15820</name>
</gene>
<reference evidence="3" key="1">
    <citation type="submission" date="2016-07" db="EMBL/GenBank/DDBJ databases">
        <title>Nontailed viruses are major unrecognized killers of bacteria in the ocean.</title>
        <authorList>
            <person name="Kauffman K."/>
            <person name="Hussain F."/>
            <person name="Yang J."/>
            <person name="Arevalo P."/>
            <person name="Brown J."/>
            <person name="Cutler M."/>
            <person name="Kelly L."/>
            <person name="Polz M.F."/>
        </authorList>
    </citation>
    <scope>NUCLEOTIDE SEQUENCE [LARGE SCALE GENOMIC DNA]</scope>
    <source>
        <strain evidence="3">10N.222.49.A5</strain>
    </source>
</reference>
<evidence type="ECO:0000313" key="3">
    <source>
        <dbReference type="Proteomes" id="UP000235611"/>
    </source>
</evidence>
<sequence length="85" mass="9709">MLNQFDLLFAPVKKVQTTINFQMSILIGAEGILFDITDVVVEKIHVVAISTLQSDLLMAHWLPLVSFLLTALITLFIRNYYEKQI</sequence>
<dbReference type="Proteomes" id="UP000235611">
    <property type="component" value="Unassembled WGS sequence"/>
</dbReference>
<evidence type="ECO:0000256" key="1">
    <source>
        <dbReference type="SAM" id="Phobius"/>
    </source>
</evidence>
<keyword evidence="1" id="KW-0472">Membrane</keyword>
<dbReference type="EMBL" id="MDBO01000107">
    <property type="protein sequence ID" value="PMP07422.1"/>
    <property type="molecule type" value="Genomic_DNA"/>
</dbReference>
<organism evidence="2 3">
    <name type="scientific">Vibrio breoganii</name>
    <dbReference type="NCBI Taxonomy" id="553239"/>
    <lineage>
        <taxon>Bacteria</taxon>
        <taxon>Pseudomonadati</taxon>
        <taxon>Pseudomonadota</taxon>
        <taxon>Gammaproteobacteria</taxon>
        <taxon>Vibrionales</taxon>
        <taxon>Vibrionaceae</taxon>
        <taxon>Vibrio</taxon>
    </lineage>
</organism>
<name>A0AAP8MV45_9VIBR</name>
<accession>A0AAP8MV45</accession>
<keyword evidence="1" id="KW-0812">Transmembrane</keyword>
<dbReference type="AlphaFoldDB" id="A0AAP8MV45"/>
<evidence type="ECO:0000313" key="2">
    <source>
        <dbReference type="EMBL" id="PMP07422.1"/>
    </source>
</evidence>
<protein>
    <submittedName>
        <fullName evidence="2">Uncharacterized protein</fullName>
    </submittedName>
</protein>
<feature type="transmembrane region" description="Helical" evidence="1">
    <location>
        <begin position="61"/>
        <end position="81"/>
    </location>
</feature>
<proteinExistence type="predicted"/>